<reference evidence="2 3" key="1">
    <citation type="submission" date="2017-09" db="EMBL/GenBank/DDBJ databases">
        <title>Depth-based differentiation of microbial function through sediment-hosted aquifers and enrichment of novel symbionts in the deep terrestrial subsurface.</title>
        <authorList>
            <person name="Probst A.J."/>
            <person name="Ladd B."/>
            <person name="Jarett J.K."/>
            <person name="Geller-Mcgrath D.E."/>
            <person name="Sieber C.M."/>
            <person name="Emerson J.B."/>
            <person name="Anantharaman K."/>
            <person name="Thomas B.C."/>
            <person name="Malmstrom R."/>
            <person name="Stieglmeier M."/>
            <person name="Klingl A."/>
            <person name="Woyke T."/>
            <person name="Ryan C.M."/>
            <person name="Banfield J.F."/>
        </authorList>
    </citation>
    <scope>NUCLEOTIDE SEQUENCE [LARGE SCALE GENOMIC DNA]</scope>
    <source>
        <strain evidence="2">CG10_big_fil_rev_8_21_14_0_10_36_16</strain>
    </source>
</reference>
<name>A0A2J0Q7E3_9BACT</name>
<protein>
    <submittedName>
        <fullName evidence="2">Uncharacterized protein</fullName>
    </submittedName>
</protein>
<proteinExistence type="predicted"/>
<keyword evidence="1" id="KW-0812">Transmembrane</keyword>
<feature type="transmembrane region" description="Helical" evidence="1">
    <location>
        <begin position="12"/>
        <end position="32"/>
    </location>
</feature>
<organism evidence="2 3">
    <name type="scientific">Candidatus Yanofskybacteria bacterium CG10_big_fil_rev_8_21_14_0_10_36_16</name>
    <dbReference type="NCBI Taxonomy" id="1975096"/>
    <lineage>
        <taxon>Bacteria</taxon>
        <taxon>Candidatus Yanofskyibacteriota</taxon>
    </lineage>
</organism>
<sequence>MNINKNNSGFIAITSAIVISALLMAIMFALSFRGFFGRFDILDSEYKERSAGLAEACAENAMLRLVQDINYVGDEIFSIGVDSCRVRPILTAGSEKKIETTASVQNAVTNIEVIVDDGDISVVSWQEVANF</sequence>
<dbReference type="EMBL" id="PCXQ01000005">
    <property type="protein sequence ID" value="PJE50772.1"/>
    <property type="molecule type" value="Genomic_DNA"/>
</dbReference>
<evidence type="ECO:0000313" key="2">
    <source>
        <dbReference type="EMBL" id="PJE50772.1"/>
    </source>
</evidence>
<gene>
    <name evidence="2" type="ORF">COV29_03520</name>
</gene>
<evidence type="ECO:0000313" key="3">
    <source>
        <dbReference type="Proteomes" id="UP000228496"/>
    </source>
</evidence>
<comment type="caution">
    <text evidence="2">The sequence shown here is derived from an EMBL/GenBank/DDBJ whole genome shotgun (WGS) entry which is preliminary data.</text>
</comment>
<evidence type="ECO:0000256" key="1">
    <source>
        <dbReference type="SAM" id="Phobius"/>
    </source>
</evidence>
<keyword evidence="1" id="KW-1133">Transmembrane helix</keyword>
<keyword evidence="1" id="KW-0472">Membrane</keyword>
<dbReference type="AlphaFoldDB" id="A0A2J0Q7E3"/>
<dbReference type="Proteomes" id="UP000228496">
    <property type="component" value="Unassembled WGS sequence"/>
</dbReference>
<accession>A0A2J0Q7E3</accession>